<dbReference type="InterPro" id="IPR050563">
    <property type="entry name" value="4-hydroxybenzoyl-CoA_TE"/>
</dbReference>
<comment type="caution">
    <text evidence="3">The sequence shown here is derived from an EMBL/GenBank/DDBJ whole genome shotgun (WGS) entry which is preliminary data.</text>
</comment>
<dbReference type="PANTHER" id="PTHR31793:SF27">
    <property type="entry name" value="NOVEL THIOESTERASE SUPERFAMILY DOMAIN AND SAPOSIN A-TYPE DOMAIN CONTAINING PROTEIN (0610012H03RIK)"/>
    <property type="match status" value="1"/>
</dbReference>
<keyword evidence="2 3" id="KW-0378">Hydrolase</keyword>
<dbReference type="SUPFAM" id="SSF54637">
    <property type="entry name" value="Thioesterase/thiol ester dehydrase-isomerase"/>
    <property type="match status" value="1"/>
</dbReference>
<dbReference type="InterPro" id="IPR029069">
    <property type="entry name" value="HotDog_dom_sf"/>
</dbReference>
<evidence type="ECO:0000256" key="2">
    <source>
        <dbReference type="ARBA" id="ARBA00022801"/>
    </source>
</evidence>
<keyword evidence="4" id="KW-1185">Reference proteome</keyword>
<evidence type="ECO:0000313" key="4">
    <source>
        <dbReference type="Proteomes" id="UP001225646"/>
    </source>
</evidence>
<dbReference type="EMBL" id="JAUSTR010000039">
    <property type="protein sequence ID" value="MDQ0164024.1"/>
    <property type="molecule type" value="Genomic_DNA"/>
</dbReference>
<protein>
    <submittedName>
        <fullName evidence="3">YbgC/YbaW family acyl-CoA thioester hydrolase</fullName>
    </submittedName>
</protein>
<gene>
    <name evidence="3" type="ORF">J2S06_003168</name>
</gene>
<dbReference type="Proteomes" id="UP001225646">
    <property type="component" value="Unassembled WGS sequence"/>
</dbReference>
<dbReference type="Pfam" id="PF13279">
    <property type="entry name" value="4HBT_2"/>
    <property type="match status" value="1"/>
</dbReference>
<accession>A0ABT9VSR7</accession>
<sequence length="133" mass="15179">MPLETVTEIKVKPEDIDELGHVNNKVYVSYLEKAREHWYSEAGLPFAVMKKRNLGTVVLKLDVFFKKEARLGDILNVITRPVRLGTKSFVLEQIIFNEANEAITEATITNVMFDTTVRKSTTVADEIARHFPK</sequence>
<dbReference type="PANTHER" id="PTHR31793">
    <property type="entry name" value="4-HYDROXYBENZOYL-COA THIOESTERASE FAMILY MEMBER"/>
    <property type="match status" value="1"/>
</dbReference>
<comment type="similarity">
    <text evidence="1">Belongs to the 4-hydroxybenzoyl-CoA thioesterase family.</text>
</comment>
<reference evidence="3 4" key="1">
    <citation type="submission" date="2023-07" db="EMBL/GenBank/DDBJ databases">
        <title>Genomic Encyclopedia of Type Strains, Phase IV (KMG-IV): sequencing the most valuable type-strain genomes for metagenomic binning, comparative biology and taxonomic classification.</title>
        <authorList>
            <person name="Goeker M."/>
        </authorList>
    </citation>
    <scope>NUCLEOTIDE SEQUENCE [LARGE SCALE GENOMIC DNA]</scope>
    <source>
        <strain evidence="3 4">DSM 19092</strain>
    </source>
</reference>
<evidence type="ECO:0000256" key="1">
    <source>
        <dbReference type="ARBA" id="ARBA00005953"/>
    </source>
</evidence>
<name>A0ABT9VSR7_9BACI</name>
<dbReference type="RefSeq" id="WP_419152913.1">
    <property type="nucleotide sequence ID" value="NZ_JAUSTR010000039.1"/>
</dbReference>
<proteinExistence type="inferred from homology"/>
<dbReference type="CDD" id="cd00586">
    <property type="entry name" value="4HBT"/>
    <property type="match status" value="1"/>
</dbReference>
<dbReference type="GO" id="GO:0016787">
    <property type="term" value="F:hydrolase activity"/>
    <property type="evidence" value="ECO:0007669"/>
    <property type="project" value="UniProtKB-KW"/>
</dbReference>
<dbReference type="Gene3D" id="3.10.129.10">
    <property type="entry name" value="Hotdog Thioesterase"/>
    <property type="match status" value="1"/>
</dbReference>
<evidence type="ECO:0000313" key="3">
    <source>
        <dbReference type="EMBL" id="MDQ0164024.1"/>
    </source>
</evidence>
<organism evidence="3 4">
    <name type="scientific">Aeribacillus alveayuensis</name>
    <dbReference type="NCBI Taxonomy" id="279215"/>
    <lineage>
        <taxon>Bacteria</taxon>
        <taxon>Bacillati</taxon>
        <taxon>Bacillota</taxon>
        <taxon>Bacilli</taxon>
        <taxon>Bacillales</taxon>
        <taxon>Bacillaceae</taxon>
        <taxon>Aeribacillus</taxon>
    </lineage>
</organism>